<sequence length="228" mass="23954">MSATVRVVLVDDHQLMRGGLSMLLGTVGEVEVVGEAADGAEALTVIECTDPDVVLADARMPGMDGLELTAQCARHHPGVPVIILTTFDDTPVVEGALAAGAAGFLLKDSSTDDLVSAVRAAVSGGLVIDPRVARTVMTKESSASSSAREAGDSNGFGISVDALLEQLTPTERRVASLISRGWNNREIAGDLVLAEGTVKNHVSAVMRKLLVHDRTRLALLLRDHEDKL</sequence>
<dbReference type="RefSeq" id="WP_005290898.1">
    <property type="nucleotide sequence ID" value="NZ_CM000961.1"/>
</dbReference>
<protein>
    <submittedName>
        <fullName evidence="6">Response regulator receiver domain protein</fullName>
    </submittedName>
</protein>
<dbReference type="PRINTS" id="PR00038">
    <property type="entry name" value="HTHLUXR"/>
</dbReference>
<dbReference type="PROSITE" id="PS50043">
    <property type="entry name" value="HTH_LUXR_2"/>
    <property type="match status" value="1"/>
</dbReference>
<evidence type="ECO:0000256" key="2">
    <source>
        <dbReference type="ARBA" id="ARBA00023125"/>
    </source>
</evidence>
<dbReference type="InterPro" id="IPR000792">
    <property type="entry name" value="Tscrpt_reg_LuxR_C"/>
</dbReference>
<keyword evidence="7" id="KW-1185">Reference proteome</keyword>
<feature type="modified residue" description="4-aspartylphosphate" evidence="3">
    <location>
        <position position="57"/>
    </location>
</feature>
<dbReference type="EMBL" id="ACLJ02000003">
    <property type="protein sequence ID" value="EFK54302.1"/>
    <property type="molecule type" value="Genomic_DNA"/>
</dbReference>
<evidence type="ECO:0000256" key="1">
    <source>
        <dbReference type="ARBA" id="ARBA00022553"/>
    </source>
</evidence>
<evidence type="ECO:0000256" key="3">
    <source>
        <dbReference type="PROSITE-ProRule" id="PRU00169"/>
    </source>
</evidence>
<dbReference type="InterPro" id="IPR016032">
    <property type="entry name" value="Sig_transdc_resp-reg_C-effctor"/>
</dbReference>
<comment type="caution">
    <text evidence="6">The sequence shown here is derived from an EMBL/GenBank/DDBJ whole genome shotgun (WGS) entry which is preliminary data.</text>
</comment>
<feature type="domain" description="Response regulatory" evidence="5">
    <location>
        <begin position="6"/>
        <end position="122"/>
    </location>
</feature>
<dbReference type="PROSITE" id="PS50110">
    <property type="entry name" value="RESPONSE_REGULATORY"/>
    <property type="match status" value="1"/>
</dbReference>
<dbReference type="InterPro" id="IPR011006">
    <property type="entry name" value="CheY-like_superfamily"/>
</dbReference>
<dbReference type="InterPro" id="IPR001789">
    <property type="entry name" value="Sig_transdc_resp-reg_receiver"/>
</dbReference>
<dbReference type="PROSITE" id="PS00622">
    <property type="entry name" value="HTH_LUXR_1"/>
    <property type="match status" value="1"/>
</dbReference>
<dbReference type="HOGENOM" id="CLU_000445_90_8_11"/>
<dbReference type="SMART" id="SM00448">
    <property type="entry name" value="REC"/>
    <property type="match status" value="1"/>
</dbReference>
<proteinExistence type="predicted"/>
<feature type="domain" description="HTH luxR-type" evidence="4">
    <location>
        <begin position="160"/>
        <end position="225"/>
    </location>
</feature>
<dbReference type="Gene3D" id="3.40.50.2300">
    <property type="match status" value="1"/>
</dbReference>
<dbReference type="GO" id="GO:0000160">
    <property type="term" value="P:phosphorelay signal transduction system"/>
    <property type="evidence" value="ECO:0007669"/>
    <property type="project" value="InterPro"/>
</dbReference>
<dbReference type="Pfam" id="PF00196">
    <property type="entry name" value="GerE"/>
    <property type="match status" value="1"/>
</dbReference>
<accession>D7WDS1</accession>
<dbReference type="CDD" id="cd17535">
    <property type="entry name" value="REC_NarL-like"/>
    <property type="match status" value="1"/>
</dbReference>
<dbReference type="Pfam" id="PF00072">
    <property type="entry name" value="Response_reg"/>
    <property type="match status" value="1"/>
</dbReference>
<dbReference type="SUPFAM" id="SSF52172">
    <property type="entry name" value="CheY-like"/>
    <property type="match status" value="1"/>
</dbReference>
<dbReference type="OrthoDB" id="9808843at2"/>
<dbReference type="STRING" id="585529.HMPREF0291_11959"/>
<dbReference type="CDD" id="cd06170">
    <property type="entry name" value="LuxR_C_like"/>
    <property type="match status" value="1"/>
</dbReference>
<dbReference type="PANTHER" id="PTHR43214">
    <property type="entry name" value="TWO-COMPONENT RESPONSE REGULATOR"/>
    <property type="match status" value="1"/>
</dbReference>
<evidence type="ECO:0000259" key="4">
    <source>
        <dbReference type="PROSITE" id="PS50043"/>
    </source>
</evidence>
<dbReference type="Proteomes" id="UP000004208">
    <property type="component" value="Unassembled WGS sequence"/>
</dbReference>
<reference evidence="6" key="1">
    <citation type="submission" date="2010-06" db="EMBL/GenBank/DDBJ databases">
        <authorList>
            <person name="Muzny D."/>
            <person name="Qin X."/>
            <person name="Buhay C."/>
            <person name="Dugan-Rocha S."/>
            <person name="Ding Y."/>
            <person name="Chen G."/>
            <person name="Hawes A."/>
            <person name="Holder M."/>
            <person name="Jhangiani S."/>
            <person name="Johnson A."/>
            <person name="Khan Z."/>
            <person name="Li Z."/>
            <person name="Liu W."/>
            <person name="Liu X."/>
            <person name="Perez L."/>
            <person name="Shen H."/>
            <person name="Wang Q."/>
            <person name="Watt J."/>
            <person name="Xi L."/>
            <person name="Xin Y."/>
            <person name="Zhou J."/>
            <person name="Deng J."/>
            <person name="Jiang H."/>
            <person name="Liu Y."/>
            <person name="Qu J."/>
            <person name="Song X.-Z."/>
            <person name="Zhang L."/>
            <person name="Villasana D."/>
            <person name="Johnson A."/>
            <person name="Liu J."/>
            <person name="Liyanage D."/>
            <person name="Lorensuhewa L."/>
            <person name="Robinson T."/>
            <person name="Song A."/>
            <person name="Song B.-B."/>
            <person name="Dinh H."/>
            <person name="Thornton R."/>
            <person name="Coyle M."/>
            <person name="Francisco L."/>
            <person name="Jackson L."/>
            <person name="Javaid M."/>
            <person name="Korchina V."/>
            <person name="Kovar C."/>
            <person name="Mata R."/>
            <person name="Mathew T."/>
            <person name="Ngo R."/>
            <person name="Nguyen L."/>
            <person name="Nguyen N."/>
            <person name="Okwuonu G."/>
            <person name="Ongeri F."/>
            <person name="Pham C."/>
            <person name="Simmons D."/>
            <person name="Wilczek-Boney K."/>
            <person name="Hale W."/>
            <person name="Jakkamsetti A."/>
            <person name="Pham P."/>
            <person name="Ruth R."/>
            <person name="San Lucas F."/>
            <person name="Warren J."/>
            <person name="Zhang J."/>
            <person name="Zhao Z."/>
            <person name="Zhou C."/>
            <person name="Zhu D."/>
            <person name="Lee S."/>
            <person name="Bess C."/>
            <person name="Blankenburg K."/>
            <person name="Forbes L."/>
            <person name="Fu Q."/>
            <person name="Gubbala S."/>
            <person name="Hirani K."/>
            <person name="Jayaseelan J.C."/>
            <person name="Lara F."/>
            <person name="Munidasa M."/>
            <person name="Palculict T."/>
            <person name="Patil S."/>
            <person name="Pu L.-L."/>
            <person name="Saada N."/>
            <person name="Tang L."/>
            <person name="Weissenberger G."/>
            <person name="Zhu Y."/>
            <person name="Hemphill L."/>
            <person name="Shang Y."/>
            <person name="Youmans B."/>
            <person name="Ayvaz T."/>
            <person name="Ross M."/>
            <person name="Santibanez J."/>
            <person name="Aqrawi P."/>
            <person name="Gross S."/>
            <person name="Joshi V."/>
            <person name="Fowler G."/>
            <person name="Nazareth L."/>
            <person name="Reid J."/>
            <person name="Worley K."/>
            <person name="Petrosino J."/>
            <person name="Highlander S."/>
            <person name="Gibbs R."/>
        </authorList>
    </citation>
    <scope>NUCLEOTIDE SEQUENCE [LARGE SCALE GENOMIC DNA]</scope>
    <source>
        <strain evidence="6">ATCC 33030</strain>
    </source>
</reference>
<dbReference type="GO" id="GO:0006355">
    <property type="term" value="P:regulation of DNA-templated transcription"/>
    <property type="evidence" value="ECO:0007669"/>
    <property type="project" value="InterPro"/>
</dbReference>
<evidence type="ECO:0000259" key="5">
    <source>
        <dbReference type="PROSITE" id="PS50110"/>
    </source>
</evidence>
<keyword evidence="1 3" id="KW-0597">Phosphoprotein</keyword>
<dbReference type="GO" id="GO:0003677">
    <property type="term" value="F:DNA binding"/>
    <property type="evidence" value="ECO:0007669"/>
    <property type="project" value="UniProtKB-KW"/>
</dbReference>
<gene>
    <name evidence="6" type="ORF">HMPREF0291_11959</name>
</gene>
<dbReference type="eggNOG" id="COG2197">
    <property type="taxonomic scope" value="Bacteria"/>
</dbReference>
<organism evidence="6 7">
    <name type="scientific">Corynebacterium genitalium ATCC 33030</name>
    <dbReference type="NCBI Taxonomy" id="585529"/>
    <lineage>
        <taxon>Bacteria</taxon>
        <taxon>Bacillati</taxon>
        <taxon>Actinomycetota</taxon>
        <taxon>Actinomycetes</taxon>
        <taxon>Mycobacteriales</taxon>
        <taxon>Corynebacteriaceae</taxon>
        <taxon>Corynebacterium</taxon>
    </lineage>
</organism>
<dbReference type="InterPro" id="IPR058245">
    <property type="entry name" value="NreC/VraR/RcsB-like_REC"/>
</dbReference>
<name>D7WDS1_9CORY</name>
<dbReference type="SMART" id="SM00421">
    <property type="entry name" value="HTH_LUXR"/>
    <property type="match status" value="1"/>
</dbReference>
<keyword evidence="2" id="KW-0238">DNA-binding</keyword>
<dbReference type="InterPro" id="IPR039420">
    <property type="entry name" value="WalR-like"/>
</dbReference>
<evidence type="ECO:0000313" key="7">
    <source>
        <dbReference type="Proteomes" id="UP000004208"/>
    </source>
</evidence>
<dbReference type="SUPFAM" id="SSF46894">
    <property type="entry name" value="C-terminal effector domain of the bipartite response regulators"/>
    <property type="match status" value="1"/>
</dbReference>
<dbReference type="AlphaFoldDB" id="D7WDS1"/>
<evidence type="ECO:0000313" key="6">
    <source>
        <dbReference type="EMBL" id="EFK54302.1"/>
    </source>
</evidence>